<proteinExistence type="predicted"/>
<dbReference type="PANTHER" id="PTHR35004">
    <property type="entry name" value="TRANSPOSASE RV3428C-RELATED"/>
    <property type="match status" value="1"/>
</dbReference>
<evidence type="ECO:0000259" key="1">
    <source>
        <dbReference type="Pfam" id="PF22483"/>
    </source>
</evidence>
<dbReference type="AlphaFoldDB" id="T0ZRF3"/>
<gene>
    <name evidence="2" type="ORF">B2A_07150</name>
</gene>
<feature type="domain" description="Transposase for insertion sequence element IS21-like C-terminal" evidence="1">
    <location>
        <begin position="99"/>
        <end position="172"/>
    </location>
</feature>
<sequence>FYDPVVNRTYLDLTTHYDTVVLPTRVAKPKDKAAVEAGVLTVERWVLAPLRHHRFFSLAELNAAIAKQLKIVNNRAFRGETTSRQELFEELERQELRPLPPTTFELATWKTVTVHVDYHVEGPDRRFYSVPYRLVRQKLDMRITGQTIEVFKANVRVASHAREYGRRRYITDPAH</sequence>
<evidence type="ECO:0000313" key="2">
    <source>
        <dbReference type="EMBL" id="EQD50886.1"/>
    </source>
</evidence>
<name>T0ZRF3_9ZZZZ</name>
<reference evidence="2" key="1">
    <citation type="submission" date="2013-08" db="EMBL/GenBank/DDBJ databases">
        <authorList>
            <person name="Mendez C."/>
            <person name="Richter M."/>
            <person name="Ferrer M."/>
            <person name="Sanchez J."/>
        </authorList>
    </citation>
    <scope>NUCLEOTIDE SEQUENCE</scope>
</reference>
<dbReference type="EMBL" id="AUZZ01005112">
    <property type="protein sequence ID" value="EQD50886.1"/>
    <property type="molecule type" value="Genomic_DNA"/>
</dbReference>
<dbReference type="Pfam" id="PF22483">
    <property type="entry name" value="Mu-transpos_C_2"/>
    <property type="match status" value="1"/>
</dbReference>
<dbReference type="InterPro" id="IPR054353">
    <property type="entry name" value="IstA-like_C"/>
</dbReference>
<dbReference type="PANTHER" id="PTHR35004:SF8">
    <property type="entry name" value="TRANSPOSASE RV3428C-RELATED"/>
    <property type="match status" value="1"/>
</dbReference>
<accession>T0ZRF3</accession>
<comment type="caution">
    <text evidence="2">The sequence shown here is derived from an EMBL/GenBank/DDBJ whole genome shotgun (WGS) entry which is preliminary data.</text>
</comment>
<feature type="non-terminal residue" evidence="2">
    <location>
        <position position="175"/>
    </location>
</feature>
<feature type="non-terminal residue" evidence="2">
    <location>
        <position position="1"/>
    </location>
</feature>
<protein>
    <submittedName>
        <fullName evidence="2">Transposase, ISPsy14</fullName>
    </submittedName>
</protein>
<reference evidence="2" key="2">
    <citation type="journal article" date="2014" name="ISME J.">
        <title>Microbial stratification in low pH oxic and suboxic macroscopic growths along an acid mine drainage.</title>
        <authorList>
            <person name="Mendez-Garcia C."/>
            <person name="Mesa V."/>
            <person name="Sprenger R.R."/>
            <person name="Richter M."/>
            <person name="Diez M.S."/>
            <person name="Solano J."/>
            <person name="Bargiela R."/>
            <person name="Golyshina O.V."/>
            <person name="Manteca A."/>
            <person name="Ramos J.L."/>
            <person name="Gallego J.R."/>
            <person name="Llorente I."/>
            <person name="Martins Dos Santos V.A."/>
            <person name="Jensen O.N."/>
            <person name="Pelaez A.I."/>
            <person name="Sanchez J."/>
            <person name="Ferrer M."/>
        </authorList>
    </citation>
    <scope>NUCLEOTIDE SEQUENCE</scope>
</reference>
<organism evidence="2">
    <name type="scientific">mine drainage metagenome</name>
    <dbReference type="NCBI Taxonomy" id="410659"/>
    <lineage>
        <taxon>unclassified sequences</taxon>
        <taxon>metagenomes</taxon>
        <taxon>ecological metagenomes</taxon>
    </lineage>
</organism>